<gene>
    <name evidence="8" type="ORF">NSA17_06730</name>
</gene>
<dbReference type="Pfam" id="PF08428">
    <property type="entry name" value="Rib"/>
    <property type="match status" value="1"/>
</dbReference>
<evidence type="ECO:0000313" key="9">
    <source>
        <dbReference type="Proteomes" id="UP001206357"/>
    </source>
</evidence>
<feature type="region of interest" description="Disordered" evidence="5">
    <location>
        <begin position="5432"/>
        <end position="5465"/>
    </location>
</feature>
<evidence type="ECO:0000313" key="8">
    <source>
        <dbReference type="EMBL" id="MCR1915120.1"/>
    </source>
</evidence>
<dbReference type="Pfam" id="PF00746">
    <property type="entry name" value="Gram_pos_anchor"/>
    <property type="match status" value="1"/>
</dbReference>
<keyword evidence="2" id="KW-0964">Secreted</keyword>
<evidence type="ECO:0000256" key="5">
    <source>
        <dbReference type="SAM" id="MobiDB-lite"/>
    </source>
</evidence>
<dbReference type="Pfam" id="PF17883">
    <property type="entry name" value="MBG"/>
    <property type="match status" value="28"/>
</dbReference>
<feature type="domain" description="Gram-positive cocci surface proteins LPxTG" evidence="7">
    <location>
        <begin position="5514"/>
        <end position="5550"/>
    </location>
</feature>
<organism evidence="8 9">
    <name type="scientific">Lactobacillus johnsonii</name>
    <dbReference type="NCBI Taxonomy" id="33959"/>
    <lineage>
        <taxon>Bacteria</taxon>
        <taxon>Bacillati</taxon>
        <taxon>Bacillota</taxon>
        <taxon>Bacilli</taxon>
        <taxon>Lactobacillales</taxon>
        <taxon>Lactobacillaceae</taxon>
        <taxon>Lactobacillus</taxon>
    </lineage>
</organism>
<dbReference type="Pfam" id="PF17966">
    <property type="entry name" value="Muc_B2"/>
    <property type="match status" value="5"/>
</dbReference>
<evidence type="ECO:0000256" key="2">
    <source>
        <dbReference type="ARBA" id="ARBA00022525"/>
    </source>
</evidence>
<feature type="compositionally biased region" description="Polar residues" evidence="5">
    <location>
        <begin position="5438"/>
        <end position="5463"/>
    </location>
</feature>
<evidence type="ECO:0000256" key="6">
    <source>
        <dbReference type="SAM" id="Phobius"/>
    </source>
</evidence>
<dbReference type="Gene3D" id="3.10.430.110">
    <property type="match status" value="30"/>
</dbReference>
<dbReference type="Gene3D" id="2.60.40.4300">
    <property type="match status" value="6"/>
</dbReference>
<dbReference type="PROSITE" id="PS50847">
    <property type="entry name" value="GRAM_POS_ANCHORING"/>
    <property type="match status" value="1"/>
</dbReference>
<proteinExistence type="predicted"/>
<keyword evidence="6" id="KW-0472">Membrane</keyword>
<evidence type="ECO:0000256" key="4">
    <source>
        <dbReference type="ARBA" id="ARBA00023088"/>
    </source>
</evidence>
<keyword evidence="6" id="KW-1133">Transmembrane helix</keyword>
<comment type="caution">
    <text evidence="8">The sequence shown here is derived from an EMBL/GenBank/DDBJ whole genome shotgun (WGS) entry which is preliminary data.</text>
</comment>
<protein>
    <submittedName>
        <fullName evidence="8">MBG domain-containing protein</fullName>
    </submittedName>
</protein>
<dbReference type="InterPro" id="IPR019931">
    <property type="entry name" value="LPXTG_anchor"/>
</dbReference>
<reference evidence="8" key="1">
    <citation type="submission" date="2022-07" db="EMBL/GenBank/DDBJ databases">
        <title>Enhanced cultured diversity of the mouse gut microbiota enables custom-made synthetic communities.</title>
        <authorList>
            <person name="Afrizal A."/>
        </authorList>
    </citation>
    <scope>NUCLEOTIDE SEQUENCE</scope>
    <source>
        <strain evidence="8">DSM 100219</strain>
    </source>
</reference>
<dbReference type="Pfam" id="PF03382">
    <property type="entry name" value="DUF285"/>
    <property type="match status" value="2"/>
</dbReference>
<feature type="transmembrane region" description="Helical" evidence="6">
    <location>
        <begin position="5524"/>
        <end position="5541"/>
    </location>
</feature>
<dbReference type="RefSeq" id="WP_257578959.1">
    <property type="nucleotide sequence ID" value="NZ_JANKAU010000006.1"/>
</dbReference>
<dbReference type="EMBL" id="JANKAU010000006">
    <property type="protein sequence ID" value="MCR1915120.1"/>
    <property type="molecule type" value="Genomic_DNA"/>
</dbReference>
<keyword evidence="4" id="KW-0572">Peptidoglycan-anchor</keyword>
<accession>A0AAW5M424</accession>
<name>A0AAW5M424_LACJH</name>
<dbReference type="InterPro" id="IPR059115">
    <property type="entry name" value="Rib"/>
</dbReference>
<dbReference type="Proteomes" id="UP001206357">
    <property type="component" value="Unassembled WGS sequence"/>
</dbReference>
<dbReference type="NCBIfam" id="TIGR02167">
    <property type="entry name" value="Liste_lipo_26"/>
    <property type="match status" value="2"/>
</dbReference>
<dbReference type="InterPro" id="IPR041495">
    <property type="entry name" value="Mub_B2"/>
</dbReference>
<dbReference type="InterPro" id="IPR005046">
    <property type="entry name" value="DUF285"/>
</dbReference>
<evidence type="ECO:0000259" key="7">
    <source>
        <dbReference type="PROSITE" id="PS50847"/>
    </source>
</evidence>
<dbReference type="InterPro" id="IPR011889">
    <property type="entry name" value="Liste_lipo_26"/>
</dbReference>
<dbReference type="Gene3D" id="3.10.20.320">
    <property type="entry name" value="Putative peptidoglycan bound protein (lpxtg motif)"/>
    <property type="match status" value="1"/>
</dbReference>
<evidence type="ECO:0000256" key="3">
    <source>
        <dbReference type="ARBA" id="ARBA00022729"/>
    </source>
</evidence>
<dbReference type="NCBIfam" id="TIGR01167">
    <property type="entry name" value="LPXTG_anchor"/>
    <property type="match status" value="1"/>
</dbReference>
<keyword evidence="1" id="KW-0134">Cell wall</keyword>
<keyword evidence="3" id="KW-0732">Signal</keyword>
<sequence length="5550" mass="599040">MQNTTTLNVSNLAVKANVNALQDNKTVAATATTPTANGGYDVATWGTLDTSKWTGQNTTFDGTNYYQLTGYTGDQTHIIVPNDADFAAANKSTDGLQVSISNDLIKSWQNAATIAFSKTDDKKIKLASNNLNNTFQSNTLTNLYANNLDTSSVTSMQNTFNSATKLSSLTGVSDWNVSNVTSMVAAFHSTQSLTSLTGLENWDVQKVTNMSNIFNEQDSTNVLDISALSNWKTSSLQNLNTAFANNNFTNLHGLENWDVSHVTNMGKIFMGNDKLIDLSALANWDTSNVTDLSMIFNLNSSLATLNGLENWNTSKITDLTAAFANEGSLVDASAIANWNTSNVTNMFNLFTNSNAQYVDLSKWDFSKVNSASDVIRNVKTVVYLGDNSTITANNLNTLGFSSVSQPIILTSGALYTLLSGKNSNTHTITINNASGSQLTTISVPVVYDASSASNMTDAITSYKEMIDQKLEDYITEHNYVLKKISSDPINDLTGHNNHLVNYADATYQVVTLPADQKKEIQIQDKTVYKGNSLTAKDLVANSTDFPAGTTFEFLDNSEPNWDQVGTYNVKVIATYPVSVNGQQYTAVTAPATAKVTVTDQMQFTITYWDDTENKEIVQFDIANAGNGAYSNTLKFPDGVNPGKYQSVSVSGVPAGATVAGDFWVSFTKPSCNWTIPNYKWTTEAAPSFYGANVVVHLVHKTKDVTNTEPAAQETRTVTVNYVKTKVNEDGTYTEDGNAFTSAVLDVYYTRQATEDLVTGTVTYGPWQWNTKKGDSNTPRYHVVSGTWTNLPQEWATVTANVPTLNGYTAYTGGPATNTNKVPANQFVFPTWNGNDGNTSDISKGSTAYTTAASLYEAQPVHTIFYVPNKTEARTITAKFVYAGGDKNGQSVAPDAQIQVFFKQAGTINVSTNKVVYGDWTWDKTVGDEDNLGFHVISGKWNIAQDGQCNVTPPDAGNDYGIVNLNSTGTYTTVNFANPNYNSNTVFTTNNAPQWYVRNELTTYYVPKSLTQKTINRVINFTPVNQPGTPSVTQATTQSATITRPVRVNADDSGVVFDGFDGSGWTTGEWDRYNNMPVFDNYTKVIKQIVTHPDGTTTETTLNIPDWKPIPAQTVTIDTLPTVINITYTATGTAILGGTNESTYNGSPITLDDLNNGPGDDPIGVTVTGPTANPYSLQAGDVEFSSDNGQTWSIALPTNAGTYELRLTAQGKQNIIKAYGNNSIKWEEDGQSTITGTATYIINSKPITNVTVSGDQSKTYDGQQASVDGAGLTISGNGTIANSALTARGLPASDFDWYTLDGTKLNAIPTDSGSYEARLNATGLKDLQKINSNYSFDAVSGTIKYTIDKAKAIATIGGSYERDYNGQPIDGTSIYNKITWAGRDTSNNKDFTLNHSITANDYAWYTKSGDQYIKFQGQPVNAGVYYLILNNDYITTLDKENSNYDISKVEGAFVYTINQAQAGSVTFNANVQKTYDGSAVLNNASFNTAPSIVIKGADGRPLAGLNNYTFQSGDFEFIDSTGKNVLVTINNNGQISGPINAGTYTIRLTQAGLERIEQANPNINFANVKLADTGSGTLTISQYAPNLNLSGNGSKIYDGQIVTSTELIKQDRDNTITIKLTVPKQGGGTTEVTYAFNPNMDYTGDYDWYSNGAKINAPKNAGTYVIKLKADQVKTILEDLVSRDSNYSYLKGNLDFNNAQITGQASYTINKKSLTVYLDGESSAVYTGSGAEMPLQDLINHLEANGLVNGETLNTDTFDKADFQWYVKNADGTYSVFTGKDAQGNTVQTPINVGTYYIGILPETSTNSGIDTLQRDNTNYDVTIDYSKYYQFDITPAKGTITLSGGQTDTYNGQAHNITGYTLTISGVGLPSGQTVTLKDGDLEYYVDGQWTTSVPKNAGTYQVRLSDSALTELERSYTNFSWTSDNVINNAQEYVINPTQVQVSFTGEPKHVIYNGQGVSVDYGSDAMKGYFNMTGLVNGDKLIYPSLSSDQFEWINSTDNVMTTVPVNVDTYTLRLKTTSDMDKLNSNYKFVFAKDSAGNDINGWQWIIDKATATITFTTGNQNTPWTGQPTVLNPDNFAVTISTNNGRTLTASGLEASDFQFYDQSGQAISTPTAVGNYIIKLKQSGLDKIEKDTANYTWINNANGSYEITKAQVSIKLNGESSMTYNGQAASFPVNSDGSVKGITVTLSNGKTYALKPGDLAFVNGNGEFIDAPVNAGDYKVTLSQVGLNNINKIDGENYQYTLDENDKTANFTIEKADATIVLNGTGTHVYNGQASSTNEGSYTIQLPGQTASTNVNAANLAFVDGAPTDAGTYSIALSDAYKKQLQDICGNNYNLTFTNGSFTVTPKTVNLILNGYSSQIYNGQPAKVSNISNLTLTWGDHTTTTAPGDVKFTLSADDLEVVNKNGQTPTAANSASQENNPYYVQLKNSILNQLNDQNKNYKFVIGDTYARYTIYAKESNVTFTGKQFANYGSNPMPAIDPSNYSLTWTDIDGHSHNIEITADDLTVEVPSGVPTDKNGLPLNAGQYVVKVKQSVIDNFNAQHPDYKLSNDPNTNAWYVVKHRQVSFTINGTPSSTYNGQAVWLKDGNYSISFGPVSGNQNSGVLGGDQNAFDSIKWDASDFEFVNGAPTTAGTYQVCLSSAGLKKLQEFANVATGSNYDFSSDVTVDNGKFTASSVTANYTVNKNELTVSLTNKDGKVPSSVIGKYGLSAGNYILTITPTETIYGTDGKPLTLTYNLKDTDLAYKNGTPSNIGTYDVQLTATAISDLEQKFGTENYTYKLSPSATHEITKGTGMITLSGGQTETYTGQPAVLKHDKYFVTVTTNIYSDSSYLNAGDMQFLVFYTKNADGSYTQLANKPTDVGTYYVGLNDDMVKLIKDATGNNGDNYNWSQNYATYVITAAKGTASGSFTNSSTYNAQPIGKQDITVNVDYPGAKSDTYTLQEGDYEYVNEAGSVVVDPTDAGTYTIRLTTAGENHIKQLGNLIDAQGNITKENVNWTVNVVGSYTINAVRMTVTVNGTQDETYNGNVKTINIGGPNGVNVTISADGLTVPTIPTTGVNALTADDFTIKDAQGQVVTDPTNAGAYKVYLNSKGLEKLGKLSTNFIVPESLEQSASLIIARQDVNITEGSAGKTFDAQSAALTEKQFAQYKKAITDAGYSVDGLTVEGIDWWFDDTVDYGTQGNQTNPIKDIGTYNLRLNAKGQKELDNVNPNYKLKVGDFQYAIYPEVVHIEVDGTQNANWDNQGVAIDPTKFVPKFVVYGGKNGDQLITNPVRDDGQPLTLPAGVQLVPSDYEFVNDNGNVITSFKRQDGTTSTNPFKVGTYHVRLTENGWKKLATQSTDNVKYQYDNSTGTLNISQITPEIKLNGANWKTYDGQPVSFDELVSKDPTTNQLVIYVGVSADGYTINLPLDSGTYDWNSNGQLLKVAPSQVGTYTITLNKDKVIAYLNNWMANNSDYQGAMKILADKIGGSALFEIKARSIAKLEADPASGSQTYTGQAVQIDLSDIVGSLKATDSDGKVWKLNTDTLTLDDYTITNSNGNAVTGFPVNVGTYTFKINEKGIATLASANPNFIIPNEINGYSYTYTINPAEASGKLAGTNSGVYTGKPITTAQVNSNGQIVVTVDYPGVAISNNTYMLKAGDYTWSTGNGSAPTDAGKYTIALTKDGIANIENYIRSLAGTGQDNKSNVVFAENAITGSAIFEIVPKSITDVTISGKDQEKTYDGQGASLNVGDLTINGNDLVTDNPLSMKDITASDFDWYDAKGNKLDAVPTDAGTYEARLKESALQTLQKDNPNYSFDAARGTIKYTIDQKSATDTLGGNGDKAYNGQGTSVSDVLNSITWTPSGLVDGQSLDLSNLTNDDFAWYTKNADDTYTEMVGLPTDAGTYYLKLKDSSIAKIKAANPNYSFANGAISGEYTYVINQSNALITLLGTSSQTVTWTGDPATIAPAKFIPEITTDNPNEKTIALPSDLQLTASDYEFLQDGKVISAPSEVGTYQIRLTQAGWQKVQNAITGNANYKWTYQGEGNYHIEKASATITLDGSGSTIYTGNQVVIPTTDGVVNGISVKLSNGQTYDLKSEDLEFVDDQGNQITAPTNAGSYKVRLTDAALNQIKKLESNNYNYTYNNDAVDFTIEKASADVTTSGSYDVVYNGQTPEINVVKITNSIATNNGVNLTTPTLSADDYEWVDKDGKVIANPVNVGTYYLKLKDSSQGKIAANNNYTWQFAGLASVTISKANATISLNGNQETSYTGSVVAADPDKFEVKLSNGQTYQLTDKDIQVIGNPINVGTYKVELSQAGIDAIKAADSNYNYSYDGSQGVLVIVPAKASATLSGSQTTQDLELDPHNYSVVLTLNGQQQTITGLTASDFVFSKAGQPVQLTEAGTYGVELSGDAINKIRQENPNYNIDFRSTATFTLENSSQTINYVDADNNVISSADISGYIKETKLPFTPEIPVGWVASDPSDIPTEITINNGTTIIKIKHGTTNVDHNNPVPDGEKTVTGAVIDGAHASDLNQTVTRTINVTNPDGTKSTEVQTAQLYRDASYDNVTGAVTYGEWSTGSWEEFSPAEIKGYTASKKIVPAVEVKDGQKNVTVDITYTANEQSGIISYQDEAGNEISTTSLSGKTGETVTVNPEIPAGWKLVPGQEIPQTVTATAEGIPTVVIKIEHGITKVDHNNPVPDGAKTVTEKVINGAHVSDLNQTITRTINVTNPDGTKSTEVQTAKIYRNASYDNVTGAVTYGEWSTGSWKEFSPAEIKGYSASEKVVPAVEVKDGQKDETINITYTANEQSGIISYQDKAGNEISTTLLSGKTGETVTVNPEIPAGWELVPGQEIPKTVTATGEGIPTVVIKIEHGITKVEHTSPVPTGEKTVTGEVINGAHANDLNQTITRTINVTNPDGTKSTEVQTAKIYRDASYDNVTGAVTYGEWSTGSWKEFSPAEIKGYTPTESAVPAVEVKDGQKNVTVDITYTANEQSGIISYQDKAGNEISTTPLSGKTGETVTINPEIPAGWQVVPGQEIPKTVTATGEGIPTVVIKIEHRLTNVDHNNPVPDGEKTVTGKVIDGAHANDLNQTITRTINVTNPDGTKSTEVQTAKIYRNASYDNVTGEVTYGEWSTGSWEEFSPAEIKGYSASEKVVPAVEVKDGQKDETINITYTANEQSGIISYQDKAGNEISTTPLSGKTGETVTVNPEIPAGWQLVPGQEIPKTVTATAEGIPTVVIKVENSTIIVTSETPEKDIPNGKVPGNPSKNYPEMEKLEVAPTRTIILIKPDGSRENIIQKVIFTRSATFNEVTGEITYSAWKLSNSDDHEALWEAYEPMSISGYTIMNVNQEKVTPDTPNTQLEVTYIPINRPAVTATQTIHFVDEKDKLVESKIYTGKFGEVISVNLSVPKGYSLRNGQSLPTQITIENGMITINLKSESKHPIPNSENKQKPSVTPNTPNAHTDKNNLSSKDNKVVKSHGEKLINTNHVDHVVINQKATRKGTKASSQTYGEKHFESRHMLPQTGAHSENPIFTALGMLAVGLGLFGLSDRRKKKDK</sequence>
<keyword evidence="6" id="KW-0812">Transmembrane</keyword>
<evidence type="ECO:0000256" key="1">
    <source>
        <dbReference type="ARBA" id="ARBA00022512"/>
    </source>
</evidence>
<dbReference type="InterPro" id="IPR041277">
    <property type="entry name" value="MBG_Lactobacillales"/>
</dbReference>